<dbReference type="PANTHER" id="PTHR10414">
    <property type="entry name" value="ETHANOLAMINEPHOSPHOTRANSFERASE"/>
    <property type="match status" value="1"/>
</dbReference>
<sequence>MAPTDSKTAAAECISDDALIHLKSYKYSSVDKSPISKYIMQPFVRDSDPPTYLCLTSVPRAPTWNASVELLPMWLAPNMVTLIGFGFILFNVGLLVYFMPDLEGPSGVFTALCPCLPMFFSTWETYHSHTLYLGRINGPTEGILIACSIMVISGYYGPGIWTERFVDMVGADNMFGYADVLGDYSIRDFWIAIIVSSLLLTHVPFCIYHVALARRSRGQPVAPVFLEWTPMAVFTLSIGAWIYSPFSTLRSGNHIVLFCSTMSFVFGRMTTKMILAHLTRQPFPYWTVMLWPLVGGAVLGNLPRFGLAAVSADVELAYLWGYFLFAAVVYSRWAYLVITSICDYLGINALTIPPEKQEENRRKMLLQKQPAVNGHTNGAANGKKVQ</sequence>
<dbReference type="EMBL" id="ADBL01001713">
    <property type="status" value="NOT_ANNOTATED_CDS"/>
    <property type="molecule type" value="Genomic_DNA"/>
</dbReference>
<evidence type="ECO:0000256" key="3">
    <source>
        <dbReference type="ARBA" id="ARBA00023136"/>
    </source>
</evidence>
<reference evidence="8" key="1">
    <citation type="submission" date="2010-05" db="EMBL/GenBank/DDBJ databases">
        <title>The genome sequence of Magnaporthe poae strain ATCC 64411.</title>
        <authorList>
            <person name="Ma L.-J."/>
            <person name="Dead R."/>
            <person name="Young S."/>
            <person name="Zeng Q."/>
            <person name="Koehrsen M."/>
            <person name="Alvarado L."/>
            <person name="Berlin A."/>
            <person name="Chapman S.B."/>
            <person name="Chen Z."/>
            <person name="Freedman E."/>
            <person name="Gellesch M."/>
            <person name="Goldberg J."/>
            <person name="Griggs A."/>
            <person name="Gujja S."/>
            <person name="Heilman E.R."/>
            <person name="Heiman D."/>
            <person name="Hepburn T."/>
            <person name="Howarth C."/>
            <person name="Jen D."/>
            <person name="Larson L."/>
            <person name="Mehta T."/>
            <person name="Neiman D."/>
            <person name="Pearson M."/>
            <person name="Roberts A."/>
            <person name="Saif S."/>
            <person name="Shea T."/>
            <person name="Shenoy N."/>
            <person name="Sisk P."/>
            <person name="Stolte C."/>
            <person name="Sykes S."/>
            <person name="Walk T."/>
            <person name="White J."/>
            <person name="Yandava C."/>
            <person name="Haas B."/>
            <person name="Nusbaum C."/>
            <person name="Birren B."/>
        </authorList>
    </citation>
    <scope>NUCLEOTIDE SEQUENCE [LARGE SCALE GENOMIC DNA]</scope>
    <source>
        <strain evidence="8">ATCC 64411 / 73-15</strain>
    </source>
</reference>
<feature type="transmembrane region" description="Helical" evidence="5">
    <location>
        <begin position="322"/>
        <end position="347"/>
    </location>
</feature>
<feature type="transmembrane region" description="Helical" evidence="5">
    <location>
        <begin position="143"/>
        <end position="161"/>
    </location>
</feature>
<feature type="transmembrane region" description="Helical" evidence="5">
    <location>
        <begin position="79"/>
        <end position="99"/>
    </location>
</feature>
<evidence type="ECO:0000256" key="1">
    <source>
        <dbReference type="ARBA" id="ARBA00004370"/>
    </source>
</evidence>
<gene>
    <name evidence="6" type="ORF">MAPG_07088</name>
</gene>
<evidence type="ECO:0000256" key="2">
    <source>
        <dbReference type="ARBA" id="ARBA00010441"/>
    </source>
</evidence>
<dbReference type="EnsemblFungi" id="MAPG_07088T0">
    <property type="protein sequence ID" value="MAPG_07088T0"/>
    <property type="gene ID" value="MAPG_07088"/>
</dbReference>
<dbReference type="OrthoDB" id="196717at2759"/>
<keyword evidence="5" id="KW-0812">Transmembrane</keyword>
<dbReference type="eggNOG" id="KOG2877">
    <property type="taxonomic scope" value="Eukaryota"/>
</dbReference>
<dbReference type="EMBL" id="ADBL01001712">
    <property type="status" value="NOT_ANNOTATED_CDS"/>
    <property type="molecule type" value="Genomic_DNA"/>
</dbReference>
<feature type="transmembrane region" description="Helical" evidence="5">
    <location>
        <begin position="283"/>
        <end position="302"/>
    </location>
</feature>
<comment type="subcellular location">
    <subcellularLocation>
        <location evidence="1">Membrane</location>
    </subcellularLocation>
</comment>
<reference evidence="7" key="5">
    <citation type="submission" date="2015-06" db="UniProtKB">
        <authorList>
            <consortium name="EnsemblFungi"/>
        </authorList>
    </citation>
    <scope>IDENTIFICATION</scope>
    <source>
        <strain evidence="7">ATCC 64411</strain>
    </source>
</reference>
<evidence type="ECO:0000313" key="6">
    <source>
        <dbReference type="EMBL" id="KLU88101.1"/>
    </source>
</evidence>
<dbReference type="STRING" id="644358.A0A0C4E3R9"/>
<keyword evidence="8" id="KW-1185">Reference proteome</keyword>
<evidence type="ECO:0000256" key="4">
    <source>
        <dbReference type="SAM" id="MobiDB-lite"/>
    </source>
</evidence>
<keyword evidence="6" id="KW-0808">Transferase</keyword>
<reference evidence="6" key="2">
    <citation type="submission" date="2010-05" db="EMBL/GenBank/DDBJ databases">
        <title>The Genome Sequence of Magnaporthe poae strain ATCC 64411.</title>
        <authorList>
            <consortium name="The Broad Institute Genome Sequencing Platform"/>
            <consortium name="Broad Institute Genome Sequencing Center for Infectious Disease"/>
            <person name="Ma L.-J."/>
            <person name="Dead R."/>
            <person name="Young S."/>
            <person name="Zeng Q."/>
            <person name="Koehrsen M."/>
            <person name="Alvarado L."/>
            <person name="Berlin A."/>
            <person name="Chapman S.B."/>
            <person name="Chen Z."/>
            <person name="Freedman E."/>
            <person name="Gellesch M."/>
            <person name="Goldberg J."/>
            <person name="Griggs A."/>
            <person name="Gujja S."/>
            <person name="Heilman E.R."/>
            <person name="Heiman D."/>
            <person name="Hepburn T."/>
            <person name="Howarth C."/>
            <person name="Jen D."/>
            <person name="Larson L."/>
            <person name="Mehta T."/>
            <person name="Neiman D."/>
            <person name="Pearson M."/>
            <person name="Roberts A."/>
            <person name="Saif S."/>
            <person name="Shea T."/>
            <person name="Shenoy N."/>
            <person name="Sisk P."/>
            <person name="Stolte C."/>
            <person name="Sykes S."/>
            <person name="Walk T."/>
            <person name="White J."/>
            <person name="Yandava C."/>
            <person name="Haas B."/>
            <person name="Nusbaum C."/>
            <person name="Birren B."/>
        </authorList>
    </citation>
    <scope>NUCLEOTIDE SEQUENCE</scope>
    <source>
        <strain evidence="6">ATCC 64411</strain>
    </source>
</reference>
<dbReference type="PIRSF" id="PIRSF015665">
    <property type="entry name" value="CHOPT"/>
    <property type="match status" value="1"/>
</dbReference>
<protein>
    <submittedName>
        <fullName evidence="6">Cholinephosphotransferase 1</fullName>
    </submittedName>
</protein>
<accession>A0A0C4E3R9</accession>
<keyword evidence="3 5" id="KW-0472">Membrane</keyword>
<feature type="transmembrane region" description="Helical" evidence="5">
    <location>
        <begin position="105"/>
        <end position="123"/>
    </location>
</feature>
<dbReference type="EMBL" id="GL876971">
    <property type="protein sequence ID" value="KLU88101.1"/>
    <property type="molecule type" value="Genomic_DNA"/>
</dbReference>
<proteinExistence type="inferred from homology"/>
<dbReference type="Proteomes" id="UP000011715">
    <property type="component" value="Unassembled WGS sequence"/>
</dbReference>
<feature type="region of interest" description="Disordered" evidence="4">
    <location>
        <begin position="367"/>
        <end position="386"/>
    </location>
</feature>
<dbReference type="GO" id="GO:0008610">
    <property type="term" value="P:lipid biosynthetic process"/>
    <property type="evidence" value="ECO:0007669"/>
    <property type="project" value="UniProtKB-ARBA"/>
</dbReference>
<dbReference type="PANTHER" id="PTHR10414:SF77">
    <property type="entry name" value="CDP-ALCOHOL PHOSPHATIDYLTRANSFERASE FAMILY PROTEIN"/>
    <property type="match status" value="1"/>
</dbReference>
<dbReference type="InterPro" id="IPR014472">
    <property type="entry name" value="CHOPT"/>
</dbReference>
<comment type="similarity">
    <text evidence="2">Belongs to the CDP-alcohol phosphatidyltransferase class-I family.</text>
</comment>
<evidence type="ECO:0000313" key="7">
    <source>
        <dbReference type="EnsemblFungi" id="MAPG_07088T0"/>
    </source>
</evidence>
<evidence type="ECO:0000256" key="5">
    <source>
        <dbReference type="SAM" id="Phobius"/>
    </source>
</evidence>
<dbReference type="OMA" id="GMWMYST"/>
<dbReference type="VEuPathDB" id="FungiDB:MAPG_07088"/>
<organism evidence="7 8">
    <name type="scientific">Magnaporthiopsis poae (strain ATCC 64411 / 73-15)</name>
    <name type="common">Kentucky bluegrass fungus</name>
    <name type="synonym">Magnaporthe poae</name>
    <dbReference type="NCBI Taxonomy" id="644358"/>
    <lineage>
        <taxon>Eukaryota</taxon>
        <taxon>Fungi</taxon>
        <taxon>Dikarya</taxon>
        <taxon>Ascomycota</taxon>
        <taxon>Pezizomycotina</taxon>
        <taxon>Sordariomycetes</taxon>
        <taxon>Sordariomycetidae</taxon>
        <taxon>Magnaporthales</taxon>
        <taxon>Magnaporthaceae</taxon>
        <taxon>Magnaporthiopsis</taxon>
    </lineage>
</organism>
<reference evidence="7" key="4">
    <citation type="journal article" date="2015" name="G3 (Bethesda)">
        <title>Genome sequences of three phytopathogenic species of the Magnaporthaceae family of fungi.</title>
        <authorList>
            <person name="Okagaki L.H."/>
            <person name="Nunes C.C."/>
            <person name="Sailsbery J."/>
            <person name="Clay B."/>
            <person name="Brown D."/>
            <person name="John T."/>
            <person name="Oh Y."/>
            <person name="Young N."/>
            <person name="Fitzgerald M."/>
            <person name="Haas B.J."/>
            <person name="Zeng Q."/>
            <person name="Young S."/>
            <person name="Adiconis X."/>
            <person name="Fan L."/>
            <person name="Levin J.Z."/>
            <person name="Mitchell T.K."/>
            <person name="Okubara P.A."/>
            <person name="Farman M.L."/>
            <person name="Kohn L.M."/>
            <person name="Birren B."/>
            <person name="Ma L.-J."/>
            <person name="Dean R.A."/>
        </authorList>
    </citation>
    <scope>NUCLEOTIDE SEQUENCE</scope>
    <source>
        <strain evidence="7">ATCC 64411 / 73-15</strain>
    </source>
</reference>
<name>A0A0C4E3R9_MAGP6</name>
<reference evidence="6" key="3">
    <citation type="submission" date="2011-03" db="EMBL/GenBank/DDBJ databases">
        <title>Annotation of Magnaporthe poae ATCC 64411.</title>
        <authorList>
            <person name="Ma L.-J."/>
            <person name="Dead R."/>
            <person name="Young S.K."/>
            <person name="Zeng Q."/>
            <person name="Gargeya S."/>
            <person name="Fitzgerald M."/>
            <person name="Haas B."/>
            <person name="Abouelleil A."/>
            <person name="Alvarado L."/>
            <person name="Arachchi H.M."/>
            <person name="Berlin A."/>
            <person name="Brown A."/>
            <person name="Chapman S.B."/>
            <person name="Chen Z."/>
            <person name="Dunbar C."/>
            <person name="Freedman E."/>
            <person name="Gearin G."/>
            <person name="Gellesch M."/>
            <person name="Goldberg J."/>
            <person name="Griggs A."/>
            <person name="Gujja S."/>
            <person name="Heiman D."/>
            <person name="Howarth C."/>
            <person name="Larson L."/>
            <person name="Lui A."/>
            <person name="MacDonald P.J.P."/>
            <person name="Mehta T."/>
            <person name="Montmayeur A."/>
            <person name="Murphy C."/>
            <person name="Neiman D."/>
            <person name="Pearson M."/>
            <person name="Priest M."/>
            <person name="Roberts A."/>
            <person name="Saif S."/>
            <person name="Shea T."/>
            <person name="Shenoy N."/>
            <person name="Sisk P."/>
            <person name="Stolte C."/>
            <person name="Sykes S."/>
            <person name="Yandava C."/>
            <person name="Wortman J."/>
            <person name="Nusbaum C."/>
            <person name="Birren B."/>
        </authorList>
    </citation>
    <scope>NUCLEOTIDE SEQUENCE</scope>
    <source>
        <strain evidence="6">ATCC 64411</strain>
    </source>
</reference>
<feature type="transmembrane region" description="Helical" evidence="5">
    <location>
        <begin position="255"/>
        <end position="271"/>
    </location>
</feature>
<dbReference type="GO" id="GO:0016740">
    <property type="term" value="F:transferase activity"/>
    <property type="evidence" value="ECO:0007669"/>
    <property type="project" value="UniProtKB-KW"/>
</dbReference>
<feature type="transmembrane region" description="Helical" evidence="5">
    <location>
        <begin position="189"/>
        <end position="212"/>
    </location>
</feature>
<keyword evidence="5" id="KW-1133">Transmembrane helix</keyword>
<evidence type="ECO:0000313" key="8">
    <source>
        <dbReference type="Proteomes" id="UP000011715"/>
    </source>
</evidence>
<feature type="transmembrane region" description="Helical" evidence="5">
    <location>
        <begin position="224"/>
        <end position="243"/>
    </location>
</feature>
<dbReference type="GO" id="GO:0016020">
    <property type="term" value="C:membrane"/>
    <property type="evidence" value="ECO:0007669"/>
    <property type="project" value="UniProtKB-SubCell"/>
</dbReference>
<dbReference type="AlphaFoldDB" id="A0A0C4E3R9"/>